<evidence type="ECO:0000256" key="6">
    <source>
        <dbReference type="ARBA" id="ARBA00022781"/>
    </source>
</evidence>
<evidence type="ECO:0000256" key="11">
    <source>
        <dbReference type="ARBA" id="ARBA00025198"/>
    </source>
</evidence>
<keyword evidence="18" id="KW-1185">Reference proteome</keyword>
<dbReference type="CDD" id="cd06503">
    <property type="entry name" value="ATP-synt_Fo_b"/>
    <property type="match status" value="1"/>
</dbReference>
<dbReference type="InterPro" id="IPR005864">
    <property type="entry name" value="ATP_synth_F0_bsu_bac"/>
</dbReference>
<feature type="transmembrane region" description="Helical" evidence="13">
    <location>
        <begin position="20"/>
        <end position="39"/>
    </location>
</feature>
<reference evidence="16 17" key="1">
    <citation type="submission" date="2014-12" db="EMBL/GenBank/DDBJ databases">
        <title>Comparative genomics of the lactic acid bacteria isolated from the honey bee gut.</title>
        <authorList>
            <person name="Ellegaard K.M."/>
            <person name="Tamarit D."/>
            <person name="Javelind E."/>
            <person name="Olofsson T."/>
            <person name="Andersson S.G."/>
            <person name="Vasquez A."/>
        </authorList>
    </citation>
    <scope>NUCLEOTIDE SEQUENCE [LARGE SCALE GENOMIC DNA]</scope>
    <source>
        <strain evidence="16 17">Biut2</strain>
    </source>
</reference>
<dbReference type="PANTHER" id="PTHR33445">
    <property type="entry name" value="ATP SYNTHASE SUBUNIT B', CHLOROPLASTIC"/>
    <property type="match status" value="1"/>
</dbReference>
<keyword evidence="5 13" id="KW-0812">Transmembrane</keyword>
<evidence type="ECO:0000256" key="9">
    <source>
        <dbReference type="ARBA" id="ARBA00023136"/>
    </source>
</evidence>
<evidence type="ECO:0000256" key="13">
    <source>
        <dbReference type="HAMAP-Rule" id="MF_01398"/>
    </source>
</evidence>
<dbReference type="NCBIfam" id="TIGR01144">
    <property type="entry name" value="ATP_synt_b"/>
    <property type="match status" value="1"/>
</dbReference>
<evidence type="ECO:0000256" key="10">
    <source>
        <dbReference type="ARBA" id="ARBA00023310"/>
    </source>
</evidence>
<comment type="subunit">
    <text evidence="13">F-type ATPases have 2 components, F(1) - the catalytic core - and F(0) - the membrane proton channel. F(1) has five subunits: alpha(3), beta(3), gamma(1), delta(1), epsilon(1). F(0) has three main subunits: a(1), b(2) and c(10-14). The alpha and beta chains form an alternating ring which encloses part of the gamma chain. F(1) is attached to F(0) by a central stalk formed by the gamma and epsilon chains, while a peripheral stalk is formed by the delta and b chains.</text>
</comment>
<dbReference type="GO" id="GO:0046933">
    <property type="term" value="F:proton-transporting ATP synthase activity, rotational mechanism"/>
    <property type="evidence" value="ECO:0007669"/>
    <property type="project" value="UniProtKB-UniRule"/>
</dbReference>
<dbReference type="STRING" id="1218493.JF76_08340"/>
<dbReference type="Pfam" id="PF00430">
    <property type="entry name" value="ATP-synt_B"/>
    <property type="match status" value="1"/>
</dbReference>
<dbReference type="HOGENOM" id="CLU_079215_4_2_9"/>
<dbReference type="GO" id="GO:0012505">
    <property type="term" value="C:endomembrane system"/>
    <property type="evidence" value="ECO:0007669"/>
    <property type="project" value="UniProtKB-SubCell"/>
</dbReference>
<evidence type="ECO:0000313" key="15">
    <source>
        <dbReference type="EMBL" id="AWM75177.1"/>
    </source>
</evidence>
<comment type="function">
    <text evidence="11 13">F(1)F(0) ATP synthase produces ATP from ADP in the presence of a proton or sodium gradient. F-type ATPases consist of two structural domains, F(1) containing the extramembraneous catalytic core and F(0) containing the membrane proton channel, linked together by a central stalk and a peripheral stalk. During catalysis, ATP synthesis in the catalytic domain of F(1) is coupled via a rotary mechanism of the central stalk subunits to proton translocation.</text>
</comment>
<keyword evidence="6 13" id="KW-0375">Hydrogen ion transport</keyword>
<sequence>MTFQILFAASAGHIYLGNTLWYLIVFAILLILVKHYAWGPVSDMMEKRRQKVISDLDSAADNRKKAEVLANEREAALKNSRQEATQILTDAKASAEKTSTQIVAEANDNAASIHEKAKADAAQAKADALDEARAQVADISVTIAEKVISKNLSADDQKDLVDQFIKGLNK</sequence>
<evidence type="ECO:0000313" key="17">
    <source>
        <dbReference type="Proteomes" id="UP000033533"/>
    </source>
</evidence>
<accession>A0A0F4LC78</accession>
<comment type="similarity">
    <text evidence="1 13 14">Belongs to the ATPase B chain family.</text>
</comment>
<evidence type="ECO:0000256" key="12">
    <source>
        <dbReference type="ARBA" id="ARBA00037847"/>
    </source>
</evidence>
<evidence type="ECO:0000256" key="2">
    <source>
        <dbReference type="ARBA" id="ARBA00022448"/>
    </source>
</evidence>
<dbReference type="InterPro" id="IPR050059">
    <property type="entry name" value="ATP_synthase_B_chain"/>
</dbReference>
<dbReference type="Proteomes" id="UP000033533">
    <property type="component" value="Unassembled WGS sequence"/>
</dbReference>
<dbReference type="EMBL" id="JXBY01000018">
    <property type="protein sequence ID" value="KJY55889.1"/>
    <property type="molecule type" value="Genomic_DNA"/>
</dbReference>
<reference evidence="15 18" key="2">
    <citation type="submission" date="2018-05" db="EMBL/GenBank/DDBJ databases">
        <title>Reference genomes for bee gut microbiota database.</title>
        <authorList>
            <person name="Ellegaard K.M."/>
        </authorList>
    </citation>
    <scope>NUCLEOTIDE SEQUENCE [LARGE SCALE GENOMIC DNA]</scope>
    <source>
        <strain evidence="15 18">ESL0186</strain>
    </source>
</reference>
<evidence type="ECO:0000256" key="4">
    <source>
        <dbReference type="ARBA" id="ARBA00022547"/>
    </source>
</evidence>
<keyword evidence="3 13" id="KW-1003">Cell membrane</keyword>
<dbReference type="GO" id="GO:0005886">
    <property type="term" value="C:plasma membrane"/>
    <property type="evidence" value="ECO:0007669"/>
    <property type="project" value="UniProtKB-SubCell"/>
</dbReference>
<organism evidence="16 17">
    <name type="scientific">Lactobacillus kullabergensis</name>
    <dbReference type="NCBI Taxonomy" id="1218493"/>
    <lineage>
        <taxon>Bacteria</taxon>
        <taxon>Bacillati</taxon>
        <taxon>Bacillota</taxon>
        <taxon>Bacilli</taxon>
        <taxon>Lactobacillales</taxon>
        <taxon>Lactobacillaceae</taxon>
        <taxon>Lactobacillus</taxon>
    </lineage>
</organism>
<keyword evidence="9 13" id="KW-0472">Membrane</keyword>
<comment type="function">
    <text evidence="13">Component of the F(0) channel, it forms part of the peripheral stalk, linking F(1) to F(0).</text>
</comment>
<evidence type="ECO:0000313" key="16">
    <source>
        <dbReference type="EMBL" id="KJY55889.1"/>
    </source>
</evidence>
<keyword evidence="2 13" id="KW-0813">Transport</keyword>
<comment type="subcellular location">
    <subcellularLocation>
        <location evidence="13">Cell membrane</location>
        <topology evidence="13">Single-pass membrane protein</topology>
    </subcellularLocation>
    <subcellularLocation>
        <location evidence="12">Endomembrane system</location>
        <topology evidence="12">Single-pass membrane protein</topology>
    </subcellularLocation>
</comment>
<dbReference type="KEGG" id="lkl:DKL58_04000"/>
<dbReference type="PATRIC" id="fig|1218493.3.peg.886"/>
<dbReference type="HAMAP" id="MF_01398">
    <property type="entry name" value="ATP_synth_b_bprime"/>
    <property type="match status" value="1"/>
</dbReference>
<keyword evidence="10 13" id="KW-0066">ATP synthesis</keyword>
<keyword evidence="8 13" id="KW-0406">Ion transport</keyword>
<dbReference type="OrthoDB" id="282095at2"/>
<gene>
    <name evidence="13 16" type="primary">atpF</name>
    <name evidence="15" type="ORF">DKL58_04000</name>
    <name evidence="16" type="ORF">JF76_08340</name>
</gene>
<evidence type="ECO:0000256" key="5">
    <source>
        <dbReference type="ARBA" id="ARBA00022692"/>
    </source>
</evidence>
<dbReference type="AlphaFoldDB" id="A0A0F4LC78"/>
<dbReference type="RefSeq" id="WP_034981197.1">
    <property type="nucleotide sequence ID" value="NZ_CP029477.1"/>
</dbReference>
<dbReference type="PANTHER" id="PTHR33445:SF1">
    <property type="entry name" value="ATP SYNTHASE SUBUNIT B"/>
    <property type="match status" value="1"/>
</dbReference>
<dbReference type="InterPro" id="IPR002146">
    <property type="entry name" value="ATP_synth_b/b'su_bac/chlpt"/>
</dbReference>
<name>A0A0F4LC78_9LACO</name>
<dbReference type="GO" id="GO:0046961">
    <property type="term" value="F:proton-transporting ATPase activity, rotational mechanism"/>
    <property type="evidence" value="ECO:0007669"/>
    <property type="project" value="TreeGrafter"/>
</dbReference>
<proteinExistence type="inferred from homology"/>
<evidence type="ECO:0000256" key="3">
    <source>
        <dbReference type="ARBA" id="ARBA00022475"/>
    </source>
</evidence>
<keyword evidence="4 13" id="KW-0138">CF(0)</keyword>
<evidence type="ECO:0000256" key="14">
    <source>
        <dbReference type="RuleBase" id="RU003848"/>
    </source>
</evidence>
<dbReference type="Proteomes" id="UP000246036">
    <property type="component" value="Chromosome"/>
</dbReference>
<protein>
    <recommendedName>
        <fullName evidence="13">ATP synthase subunit b</fullName>
    </recommendedName>
    <alternativeName>
        <fullName evidence="13">ATP synthase F(0) sector subunit b</fullName>
    </alternativeName>
    <alternativeName>
        <fullName evidence="13">ATPase subunit I</fullName>
    </alternativeName>
    <alternativeName>
        <fullName evidence="13">F-type ATPase subunit b</fullName>
        <shortName evidence="13">F-ATPase subunit b</shortName>
    </alternativeName>
</protein>
<dbReference type="GO" id="GO:0045259">
    <property type="term" value="C:proton-transporting ATP synthase complex"/>
    <property type="evidence" value="ECO:0007669"/>
    <property type="project" value="UniProtKB-KW"/>
</dbReference>
<dbReference type="EMBL" id="CP029477">
    <property type="protein sequence ID" value="AWM75177.1"/>
    <property type="molecule type" value="Genomic_DNA"/>
</dbReference>
<evidence type="ECO:0000256" key="7">
    <source>
        <dbReference type="ARBA" id="ARBA00022989"/>
    </source>
</evidence>
<evidence type="ECO:0000256" key="8">
    <source>
        <dbReference type="ARBA" id="ARBA00023065"/>
    </source>
</evidence>
<evidence type="ECO:0000313" key="18">
    <source>
        <dbReference type="Proteomes" id="UP000246036"/>
    </source>
</evidence>
<keyword evidence="7 13" id="KW-1133">Transmembrane helix</keyword>
<evidence type="ECO:0000256" key="1">
    <source>
        <dbReference type="ARBA" id="ARBA00005513"/>
    </source>
</evidence>